<feature type="coiled-coil region" evidence="1">
    <location>
        <begin position="63"/>
        <end position="97"/>
    </location>
</feature>
<keyword evidence="1" id="KW-0175">Coiled coil</keyword>
<evidence type="ECO:0000313" key="3">
    <source>
        <dbReference type="Proteomes" id="UP001321825"/>
    </source>
</evidence>
<dbReference type="EMBL" id="AP024714">
    <property type="protein sequence ID" value="BCX81227.1"/>
    <property type="molecule type" value="Genomic_DNA"/>
</dbReference>
<gene>
    <name evidence="2" type="ORF">MIT9_P0805</name>
</gene>
<evidence type="ECO:0000313" key="2">
    <source>
        <dbReference type="EMBL" id="BCX81227.1"/>
    </source>
</evidence>
<organism evidence="2 3">
    <name type="scientific">Methylomarinovum caldicuralii</name>
    <dbReference type="NCBI Taxonomy" id="438856"/>
    <lineage>
        <taxon>Bacteria</taxon>
        <taxon>Pseudomonadati</taxon>
        <taxon>Pseudomonadota</taxon>
        <taxon>Gammaproteobacteria</taxon>
        <taxon>Methylococcales</taxon>
        <taxon>Methylothermaceae</taxon>
        <taxon>Methylomarinovum</taxon>
    </lineage>
</organism>
<dbReference type="Pfam" id="PF11932">
    <property type="entry name" value="DUF3450"/>
    <property type="match status" value="1"/>
</dbReference>
<keyword evidence="3" id="KW-1185">Reference proteome</keyword>
<evidence type="ECO:0008006" key="4">
    <source>
        <dbReference type="Google" id="ProtNLM"/>
    </source>
</evidence>
<dbReference type="RefSeq" id="WP_317706161.1">
    <property type="nucleotide sequence ID" value="NZ_AP024714.1"/>
</dbReference>
<dbReference type="KEGG" id="mcau:MIT9_P0805"/>
<protein>
    <recommendedName>
        <fullName evidence="4">DUF3450 domain-containing protein</fullName>
    </recommendedName>
</protein>
<sequence>MTRSILLAGWLVPALVWADPVGRAIDLQVQTQQDSAKIQKRIDQLDDETRRMVAEYRAKLAELDELERYNGQLEKLVADQQQELALRERQLAELETLKRRLFPFMLEMLTALEKIVEVDTPFLTEERRQRVKALRELMNRADVALPEKYRRLMEAFRIEARYGHNTETYEGPLVNDGRRRTVRFLRFGRTGLYYLTLDGHEAGMWDENTRSWRRLGKDFLRPLDHALRIAAKQAPPDLVVLPVPAPEVP</sequence>
<dbReference type="Proteomes" id="UP001321825">
    <property type="component" value="Chromosome"/>
</dbReference>
<dbReference type="InterPro" id="IPR016866">
    <property type="entry name" value="UCP028069"/>
</dbReference>
<accession>A0AAU9BYR5</accession>
<evidence type="ECO:0000256" key="1">
    <source>
        <dbReference type="SAM" id="Coils"/>
    </source>
</evidence>
<dbReference type="AlphaFoldDB" id="A0AAU9BYR5"/>
<reference evidence="3" key="1">
    <citation type="journal article" date="2024" name="Int. J. Syst. Evol. Microbiol.">
        <title>Methylomarinovum tepidoasis sp. nov., a moderately thermophilic methanotroph of the family Methylothermaceae isolated from a deep-sea hydrothermal field.</title>
        <authorList>
            <person name="Hirayama H."/>
            <person name="Takaki Y."/>
            <person name="Abe M."/>
            <person name="Miyazaki M."/>
            <person name="Uematsu K."/>
            <person name="Matsui Y."/>
            <person name="Takai K."/>
        </authorList>
    </citation>
    <scope>NUCLEOTIDE SEQUENCE [LARGE SCALE GENOMIC DNA]</scope>
    <source>
        <strain evidence="3">IT-9</strain>
    </source>
</reference>
<name>A0AAU9BYR5_9GAMM</name>
<dbReference type="PIRSF" id="PIRSF028069">
    <property type="entry name" value="UCP028069"/>
    <property type="match status" value="1"/>
</dbReference>
<proteinExistence type="predicted"/>